<keyword evidence="1" id="KW-1133">Transmembrane helix</keyword>
<evidence type="ECO:0000313" key="4">
    <source>
        <dbReference type="Proteomes" id="UP000229740"/>
    </source>
</evidence>
<dbReference type="InterPro" id="IPR052710">
    <property type="entry name" value="CAAX_protease"/>
</dbReference>
<dbReference type="Proteomes" id="UP000229740">
    <property type="component" value="Unassembled WGS sequence"/>
</dbReference>
<comment type="caution">
    <text evidence="3">The sequence shown here is derived from an EMBL/GenBank/DDBJ whole genome shotgun (WGS) entry which is preliminary data.</text>
</comment>
<dbReference type="GO" id="GO:0080120">
    <property type="term" value="P:CAAX-box protein maturation"/>
    <property type="evidence" value="ECO:0007669"/>
    <property type="project" value="UniProtKB-ARBA"/>
</dbReference>
<dbReference type="PANTHER" id="PTHR36435">
    <property type="entry name" value="SLR1288 PROTEIN"/>
    <property type="match status" value="1"/>
</dbReference>
<organism evidence="3 4">
    <name type="scientific">candidate division KSB3 bacterium</name>
    <dbReference type="NCBI Taxonomy" id="2044937"/>
    <lineage>
        <taxon>Bacteria</taxon>
        <taxon>candidate division KSB3</taxon>
    </lineage>
</organism>
<evidence type="ECO:0000259" key="2">
    <source>
        <dbReference type="Pfam" id="PF02517"/>
    </source>
</evidence>
<feature type="transmembrane region" description="Helical" evidence="1">
    <location>
        <begin position="138"/>
        <end position="156"/>
    </location>
</feature>
<proteinExistence type="predicted"/>
<dbReference type="Pfam" id="PF02517">
    <property type="entry name" value="Rce1-like"/>
    <property type="match status" value="1"/>
</dbReference>
<dbReference type="PANTHER" id="PTHR36435:SF1">
    <property type="entry name" value="CAAX AMINO TERMINAL PROTEASE FAMILY PROTEIN"/>
    <property type="match status" value="1"/>
</dbReference>
<name>A0A2G6E3K4_9BACT</name>
<sequence length="198" mass="21803">MRNTSRHLVIRVLFLEGVLLIVAFVWAWLRKLSLSGAFSMTLGHSLAGLCIGLFLLGTNYVLVEYGSRSFKFFRTVQGLIECEISPLFKQFNLTAIAAVALLSGLAEELLFRGVLQAEIGLCFASILFGAAHVWSKAAIAYGVYAAIVGLFFGITYLWSGNLWTPTLAHMVNNLAALLYYRHTLTHAKKSVVSDQTPL</sequence>
<dbReference type="GO" id="GO:0004175">
    <property type="term" value="F:endopeptidase activity"/>
    <property type="evidence" value="ECO:0007669"/>
    <property type="project" value="UniProtKB-ARBA"/>
</dbReference>
<dbReference type="InterPro" id="IPR003675">
    <property type="entry name" value="Rce1/LyrA-like_dom"/>
</dbReference>
<dbReference type="EMBL" id="PDPS01000032">
    <property type="protein sequence ID" value="PID56663.1"/>
    <property type="molecule type" value="Genomic_DNA"/>
</dbReference>
<feature type="transmembrane region" description="Helical" evidence="1">
    <location>
        <begin position="12"/>
        <end position="29"/>
    </location>
</feature>
<accession>A0A2G6E3K4</accession>
<gene>
    <name evidence="3" type="ORF">CSB45_10545</name>
</gene>
<feature type="transmembrane region" description="Helical" evidence="1">
    <location>
        <begin position="41"/>
        <end position="63"/>
    </location>
</feature>
<protein>
    <recommendedName>
        <fullName evidence="2">CAAX prenyl protease 2/Lysostaphin resistance protein A-like domain-containing protein</fullName>
    </recommendedName>
</protein>
<evidence type="ECO:0000313" key="3">
    <source>
        <dbReference type="EMBL" id="PID56663.1"/>
    </source>
</evidence>
<keyword evidence="1" id="KW-0812">Transmembrane</keyword>
<evidence type="ECO:0000256" key="1">
    <source>
        <dbReference type="SAM" id="Phobius"/>
    </source>
</evidence>
<reference evidence="3 4" key="1">
    <citation type="submission" date="2017-10" db="EMBL/GenBank/DDBJ databases">
        <title>Novel microbial diversity and functional potential in the marine mammal oral microbiome.</title>
        <authorList>
            <person name="Dudek N.K."/>
            <person name="Sun C.L."/>
            <person name="Burstein D."/>
            <person name="Kantor R.S."/>
            <person name="Aliaga Goltsman D.S."/>
            <person name="Bik E.M."/>
            <person name="Thomas B.C."/>
            <person name="Banfield J.F."/>
            <person name="Relman D.A."/>
        </authorList>
    </citation>
    <scope>NUCLEOTIDE SEQUENCE [LARGE SCALE GENOMIC DNA]</scope>
    <source>
        <strain evidence="3">DOLZORAL124_49_17</strain>
    </source>
</reference>
<feature type="domain" description="CAAX prenyl protease 2/Lysostaphin resistance protein A-like" evidence="2">
    <location>
        <begin position="92"/>
        <end position="174"/>
    </location>
</feature>
<dbReference type="AlphaFoldDB" id="A0A2G6E3K4"/>
<keyword evidence="1" id="KW-0472">Membrane</keyword>